<comment type="caution">
    <text evidence="2">The sequence shown here is derived from an EMBL/GenBank/DDBJ whole genome shotgun (WGS) entry which is preliminary data.</text>
</comment>
<dbReference type="Proteomes" id="UP000292704">
    <property type="component" value="Unassembled WGS sequence"/>
</dbReference>
<feature type="compositionally biased region" description="Polar residues" evidence="1">
    <location>
        <begin position="159"/>
        <end position="169"/>
    </location>
</feature>
<feature type="region of interest" description="Disordered" evidence="1">
    <location>
        <begin position="141"/>
        <end position="171"/>
    </location>
</feature>
<proteinExistence type="predicted"/>
<evidence type="ECO:0000313" key="2">
    <source>
        <dbReference type="EMBL" id="RZH68661.1"/>
    </source>
</evidence>
<gene>
    <name evidence="2" type="ORF">ELS17_04120</name>
</gene>
<dbReference type="AlphaFoldDB" id="A0A482XY87"/>
<reference evidence="2 3" key="1">
    <citation type="submission" date="2019-02" db="EMBL/GenBank/DDBJ databases">
        <title>Genome analysis provides insights into bioremediation potentialities and Haloocin production by Natrinema altunense strain 4.1R isolated from Chott Douz in Tunisian desert.</title>
        <authorList>
            <person name="Najjari A."/>
            <person name="Youssef N."/>
            <person name="Ben Dhia O."/>
            <person name="Ferjani R."/>
            <person name="El Hidri D."/>
            <person name="Ouzari H.I."/>
            <person name="Cherif A."/>
        </authorList>
    </citation>
    <scope>NUCLEOTIDE SEQUENCE [LARGE SCALE GENOMIC DNA]</scope>
    <source>
        <strain evidence="2 3">4.1R</strain>
    </source>
</reference>
<name>A0A482XY87_9EURY</name>
<dbReference type="EMBL" id="SHMR01000001">
    <property type="protein sequence ID" value="RZH68661.1"/>
    <property type="molecule type" value="Genomic_DNA"/>
</dbReference>
<evidence type="ECO:0000256" key="1">
    <source>
        <dbReference type="SAM" id="MobiDB-lite"/>
    </source>
</evidence>
<sequence>MAGRKKKNSKRSTDSSITRRNIVKKVATVGALASIPATAGATSDSDAPRSIDKELDLGFDPKNKDQVAKFVMTSLSSDNDIKSNIQKDYSIKLAQQEYKSQINKRRRVLKEELTKSQFEAIAEIVADIELTAVPRDQPVLDSVGPIGDNGRINAEGKSTDNQKVQASTSAEDDYTYFEDSTSVSPKTGVEACIPKIGCKKYEKEIAKWTHEVSWEGNEDWPPDVRSIDADVFGDGKNFTVANWTYEGISQGPDNTVYADGQYFHSEAEGKFGRHVLLSGGFTKVKNDYIFTDVVGSSNGSFNHVETKLNGNAV</sequence>
<protein>
    <submittedName>
        <fullName evidence="2">Uncharacterized protein</fullName>
    </submittedName>
</protein>
<dbReference type="OrthoDB" id="374801at2157"/>
<organism evidence="2 3">
    <name type="scientific">Natrinema altunense</name>
    <dbReference type="NCBI Taxonomy" id="222984"/>
    <lineage>
        <taxon>Archaea</taxon>
        <taxon>Methanobacteriati</taxon>
        <taxon>Methanobacteriota</taxon>
        <taxon>Stenosarchaea group</taxon>
        <taxon>Halobacteria</taxon>
        <taxon>Halobacteriales</taxon>
        <taxon>Natrialbaceae</taxon>
        <taxon>Natrinema</taxon>
    </lineage>
</organism>
<evidence type="ECO:0000313" key="3">
    <source>
        <dbReference type="Proteomes" id="UP000292704"/>
    </source>
</evidence>
<accession>A0A482XY87</accession>
<dbReference type="RefSeq" id="WP_130169640.1">
    <property type="nucleotide sequence ID" value="NZ_SHMR01000001.1"/>
</dbReference>